<dbReference type="EMBL" id="JX649878">
    <property type="protein sequence ID" value="AGC71644.1"/>
    <property type="molecule type" value="Genomic_DNA"/>
</dbReference>
<evidence type="ECO:0000256" key="1">
    <source>
        <dbReference type="SAM" id="MobiDB-lite"/>
    </source>
</evidence>
<feature type="region of interest" description="Disordered" evidence="1">
    <location>
        <begin position="23"/>
        <end position="45"/>
    </location>
</feature>
<proteinExistence type="predicted"/>
<evidence type="ECO:0000313" key="2">
    <source>
        <dbReference type="EMBL" id="AGC71644.1"/>
    </source>
</evidence>
<name>L7VVS8_9BACT</name>
<protein>
    <submittedName>
        <fullName evidence="2">Uncharacterized protein</fullName>
    </submittedName>
</protein>
<organism evidence="2">
    <name type="scientific">uncultured bacterium A1Q1_fos_1025</name>
    <dbReference type="NCBI Taxonomy" id="1256537"/>
    <lineage>
        <taxon>Bacteria</taxon>
        <taxon>environmental samples</taxon>
    </lineage>
</organism>
<sequence length="45" mass="4858">MTRPGRALTWAAPCLQVHMHVGERGAGVTTTRPASPWPPRVPRPG</sequence>
<accession>L7VVS8</accession>
<dbReference type="AlphaFoldDB" id="L7VVS8"/>
<reference evidence="2" key="1">
    <citation type="submission" date="2012-09" db="EMBL/GenBank/DDBJ databases">
        <title>Metagenomic Characterization of a Microbial Community in Wastewater Detects High Levels of Antibiotic Resistance.</title>
        <authorList>
            <person name="Abrams M."/>
            <person name="Caldwell A."/>
            <person name="Vandaei E."/>
            <person name="Lee W."/>
            <person name="Perrott J."/>
            <person name="Khan S.Y."/>
            <person name="Ta J."/>
            <person name="Romero D."/>
            <person name="Nguyen V."/>
            <person name="Pourmand N."/>
            <person name="Ouverney C.C."/>
        </authorList>
    </citation>
    <scope>NUCLEOTIDE SEQUENCE</scope>
</reference>
<feature type="compositionally biased region" description="Pro residues" evidence="1">
    <location>
        <begin position="35"/>
        <end position="45"/>
    </location>
</feature>